<comment type="caution">
    <text evidence="3">The sequence shown here is derived from an EMBL/GenBank/DDBJ whole genome shotgun (WGS) entry which is preliminary data.</text>
</comment>
<sequence length="809" mass="90017">MSRWLKISLKILASIFILIIFVWLGAAYYINHNNKAILGTILNQLNANVNGKIDVESMETTLLKGFPGVSVSLKKVQLRDSLWIKHKHELLNAKDIDVSLNIFSLLTGSIKINKIGINNAAVYLYTDSTGYSNTSMFKSKKDVKPTEQKSSNAFEIKRVDFNNVNLIVDNQKRFKLFHFIIDDLEGKINYPDSGWNGNLKLNTTIKSFAFNTKKGSFLKDKTLKGTLIAHYNNKSKVVTIDQEKLNIGEDEFFIGAKIDLAKNDSAFSIDIRVDKILYKDIALLLSPNISSKLLKFAIDEPIAVTGHIIDDGSKSGKDPLINVRMIVKDNTVTIPSGQLTKCNFTGTFTNKDTVNKAIGDENSAIKFYNLTGDYYNAPLKVDTFLISNLAKPIATGFVTSQFPLEKLNSSLGGETFSFKKGTADVRLYCKADIDNFRFTKPVLTGNVAIKDADITYLPRNMKLVNSFLVLNFNQKDLNITGSRFQLGKSVLNMNCSIENFLNFYYTAPEKILVNLKLNSPQLYLSEFMPFLGTRKSVKRKSTTKNSIKEVSDQLSAVLEAAKVQIQLNVNKAIYNRFVANNLNSNVSMVGDGIYFNKINVSHAGGNLNLTGNIKQSGTINKFTINSIISKVNVKDFFYAFENFGQTSITNQNIKGYLSAKVNAVGSITDKGNIVSRSMYGQVIFNLNNAALIGFQPLEKVQKLAFANRDFSNIAIDNLDGILTLNGDKIIISPMQFNTSVLNFNMKGIYALGLGTDIAMDIPLRNPKKDENITDKAAKEQARMKGIVLHLKAVDDGKGGIKVRWNKDHD</sequence>
<keyword evidence="1" id="KW-1133">Transmembrane helix</keyword>
<dbReference type="Proteomes" id="UP000762110">
    <property type="component" value="Unassembled WGS sequence"/>
</dbReference>
<evidence type="ECO:0000313" key="3">
    <source>
        <dbReference type="EMBL" id="NQX32312.1"/>
    </source>
</evidence>
<accession>A0ABX2DDZ5</accession>
<name>A0ABX2DDZ5_9SPHI</name>
<gene>
    <name evidence="3" type="ORF">HQN85_11260</name>
</gene>
<dbReference type="InterPro" id="IPR007844">
    <property type="entry name" value="AsmA"/>
</dbReference>
<dbReference type="EMBL" id="JABMKV010000002">
    <property type="protein sequence ID" value="NQX32312.1"/>
    <property type="molecule type" value="Genomic_DNA"/>
</dbReference>
<dbReference type="InterPro" id="IPR052894">
    <property type="entry name" value="AsmA-related"/>
</dbReference>
<evidence type="ECO:0000313" key="4">
    <source>
        <dbReference type="Proteomes" id="UP000762110"/>
    </source>
</evidence>
<keyword evidence="1" id="KW-0812">Transmembrane</keyword>
<dbReference type="PANTHER" id="PTHR30441">
    <property type="entry name" value="DUF748 DOMAIN-CONTAINING PROTEIN"/>
    <property type="match status" value="1"/>
</dbReference>
<feature type="transmembrane region" description="Helical" evidence="1">
    <location>
        <begin position="12"/>
        <end position="30"/>
    </location>
</feature>
<evidence type="ECO:0000256" key="1">
    <source>
        <dbReference type="SAM" id="Phobius"/>
    </source>
</evidence>
<organism evidence="3 4">
    <name type="scientific">Pedobacter boryungensis</name>
    <dbReference type="NCBI Taxonomy" id="869962"/>
    <lineage>
        <taxon>Bacteria</taxon>
        <taxon>Pseudomonadati</taxon>
        <taxon>Bacteroidota</taxon>
        <taxon>Sphingobacteriia</taxon>
        <taxon>Sphingobacteriales</taxon>
        <taxon>Sphingobacteriaceae</taxon>
        <taxon>Pedobacter</taxon>
    </lineage>
</organism>
<reference evidence="3 4" key="1">
    <citation type="submission" date="2020-05" db="EMBL/GenBank/DDBJ databases">
        <title>Description of Pedobacter foliorum sp. nov.</title>
        <authorList>
            <person name="Qi S."/>
            <person name="Carlier A."/>
            <person name="Cnockaert M."/>
            <person name="Vandamme P."/>
        </authorList>
    </citation>
    <scope>NUCLEOTIDE SEQUENCE [LARGE SCALE GENOMIC DNA]</scope>
    <source>
        <strain evidence="3 4">LMG 31300</strain>
    </source>
</reference>
<dbReference type="RefSeq" id="WP_173272192.1">
    <property type="nucleotide sequence ID" value="NZ_JABMKV010000002.1"/>
</dbReference>
<protein>
    <submittedName>
        <fullName evidence="3">AsmA family protein</fullName>
    </submittedName>
</protein>
<evidence type="ECO:0000259" key="2">
    <source>
        <dbReference type="Pfam" id="PF05170"/>
    </source>
</evidence>
<feature type="domain" description="AsmA" evidence="2">
    <location>
        <begin position="1"/>
        <end position="176"/>
    </location>
</feature>
<dbReference type="Pfam" id="PF05170">
    <property type="entry name" value="AsmA"/>
    <property type="match status" value="1"/>
</dbReference>
<proteinExistence type="predicted"/>
<dbReference type="PANTHER" id="PTHR30441:SF8">
    <property type="entry name" value="DUF748 DOMAIN-CONTAINING PROTEIN"/>
    <property type="match status" value="1"/>
</dbReference>
<keyword evidence="1" id="KW-0472">Membrane</keyword>
<keyword evidence="4" id="KW-1185">Reference proteome</keyword>